<dbReference type="InterPro" id="IPR036388">
    <property type="entry name" value="WH-like_DNA-bd_sf"/>
</dbReference>
<protein>
    <recommendedName>
        <fullName evidence="5">O-methyltransferase dimerisation domain-containing protein</fullName>
    </recommendedName>
</protein>
<reference evidence="6 7" key="1">
    <citation type="journal article" date="2016" name="Mol. Biol. Evol.">
        <title>Comparative Genomics of Early-Diverging Mushroom-Forming Fungi Provides Insights into the Origins of Lignocellulose Decay Capabilities.</title>
        <authorList>
            <person name="Nagy L.G."/>
            <person name="Riley R."/>
            <person name="Tritt A."/>
            <person name="Adam C."/>
            <person name="Daum C."/>
            <person name="Floudas D."/>
            <person name="Sun H."/>
            <person name="Yadav J.S."/>
            <person name="Pangilinan J."/>
            <person name="Larsson K.H."/>
            <person name="Matsuura K."/>
            <person name="Barry K."/>
            <person name="Labutti K."/>
            <person name="Kuo R."/>
            <person name="Ohm R.A."/>
            <person name="Bhattacharya S.S."/>
            <person name="Shirouzu T."/>
            <person name="Yoshinaga Y."/>
            <person name="Martin F.M."/>
            <person name="Grigoriev I.V."/>
            <person name="Hibbett D.S."/>
        </authorList>
    </citation>
    <scope>NUCLEOTIDE SEQUENCE [LARGE SCALE GENOMIC DNA]</scope>
    <source>
        <strain evidence="6 7">L-15889</strain>
    </source>
</reference>
<feature type="chain" id="PRO_5007867369" description="O-methyltransferase dimerisation domain-containing protein" evidence="4">
    <location>
        <begin position="23"/>
        <end position="262"/>
    </location>
</feature>
<dbReference type="EMBL" id="KV429034">
    <property type="protein sequence ID" value="KZT74219.1"/>
    <property type="molecule type" value="Genomic_DNA"/>
</dbReference>
<keyword evidence="4" id="KW-0732">Signal</keyword>
<feature type="signal peptide" evidence="4">
    <location>
        <begin position="1"/>
        <end position="22"/>
    </location>
</feature>
<evidence type="ECO:0000256" key="1">
    <source>
        <dbReference type="ARBA" id="ARBA00022603"/>
    </source>
</evidence>
<evidence type="ECO:0000256" key="3">
    <source>
        <dbReference type="ARBA" id="ARBA00022691"/>
    </source>
</evidence>
<keyword evidence="2" id="KW-0808">Transferase</keyword>
<dbReference type="PANTHER" id="PTHR43712">
    <property type="entry name" value="PUTATIVE (AFU_ORTHOLOGUE AFUA_4G14580)-RELATED"/>
    <property type="match status" value="1"/>
</dbReference>
<dbReference type="AlphaFoldDB" id="A0A165U0L5"/>
<gene>
    <name evidence="6" type="ORF">DAEQUDRAFT_807889</name>
</gene>
<evidence type="ECO:0000256" key="4">
    <source>
        <dbReference type="SAM" id="SignalP"/>
    </source>
</evidence>
<dbReference type="InterPro" id="IPR036390">
    <property type="entry name" value="WH_DNA-bd_sf"/>
</dbReference>
<keyword evidence="3" id="KW-0949">S-adenosyl-L-methionine</keyword>
<dbReference type="PANTHER" id="PTHR43712:SF2">
    <property type="entry name" value="O-METHYLTRANSFERASE CICE"/>
    <property type="match status" value="1"/>
</dbReference>
<dbReference type="GO" id="GO:0046983">
    <property type="term" value="F:protein dimerization activity"/>
    <property type="evidence" value="ECO:0007669"/>
    <property type="project" value="InterPro"/>
</dbReference>
<dbReference type="Gene3D" id="1.10.10.10">
    <property type="entry name" value="Winged helix-like DNA-binding domain superfamily/Winged helix DNA-binding domain"/>
    <property type="match status" value="1"/>
</dbReference>
<dbReference type="SUPFAM" id="SSF46785">
    <property type="entry name" value="Winged helix' DNA-binding domain"/>
    <property type="match status" value="1"/>
</dbReference>
<evidence type="ECO:0000259" key="5">
    <source>
        <dbReference type="Pfam" id="PF08100"/>
    </source>
</evidence>
<proteinExistence type="predicted"/>
<sequence length="262" mass="28907">MPVATASNRVLTLRSLIQLLVGTSEVVIKEWEAEEGQYELEKESPTFRVPSHELFEARRVVRGACEMCIDLVEDPRQRLQKLAETFAMSQALETTLRAGVPDILRDAEVAGGISATKLSQRTGIDEKKLVRVMRLLSTGGIYEEVGDVRFANSNMSRLLVGIRRQGQYSVSSTRTKLWIEALEYLPETLLDPEMTSATSATEAAFQKAQATSMTLWDFIDQEDKSNAAILELREIAPVAMIGAGQLVSHTLIAGKVPVALDL</sequence>
<organism evidence="6 7">
    <name type="scientific">Daedalea quercina L-15889</name>
    <dbReference type="NCBI Taxonomy" id="1314783"/>
    <lineage>
        <taxon>Eukaryota</taxon>
        <taxon>Fungi</taxon>
        <taxon>Dikarya</taxon>
        <taxon>Basidiomycota</taxon>
        <taxon>Agaricomycotina</taxon>
        <taxon>Agaricomycetes</taxon>
        <taxon>Polyporales</taxon>
        <taxon>Fomitopsis</taxon>
    </lineage>
</organism>
<accession>A0A165U0L5</accession>
<evidence type="ECO:0000313" key="7">
    <source>
        <dbReference type="Proteomes" id="UP000076727"/>
    </source>
</evidence>
<dbReference type="InterPro" id="IPR012967">
    <property type="entry name" value="COMT_dimerisation"/>
</dbReference>
<keyword evidence="1" id="KW-0489">Methyltransferase</keyword>
<evidence type="ECO:0000313" key="6">
    <source>
        <dbReference type="EMBL" id="KZT74219.1"/>
    </source>
</evidence>
<dbReference type="OrthoDB" id="1606438at2759"/>
<dbReference type="GO" id="GO:0008168">
    <property type="term" value="F:methyltransferase activity"/>
    <property type="evidence" value="ECO:0007669"/>
    <property type="project" value="UniProtKB-KW"/>
</dbReference>
<name>A0A165U0L5_9APHY</name>
<evidence type="ECO:0000256" key="2">
    <source>
        <dbReference type="ARBA" id="ARBA00022679"/>
    </source>
</evidence>
<keyword evidence="7" id="KW-1185">Reference proteome</keyword>
<dbReference type="GO" id="GO:0032259">
    <property type="term" value="P:methylation"/>
    <property type="evidence" value="ECO:0007669"/>
    <property type="project" value="UniProtKB-KW"/>
</dbReference>
<dbReference type="Proteomes" id="UP000076727">
    <property type="component" value="Unassembled WGS sequence"/>
</dbReference>
<feature type="domain" description="O-methyltransferase dimerisation" evidence="5">
    <location>
        <begin position="81"/>
        <end position="160"/>
    </location>
</feature>
<dbReference type="Pfam" id="PF08100">
    <property type="entry name" value="Dimerisation"/>
    <property type="match status" value="1"/>
</dbReference>